<name>W7TN26_9STRA</name>
<sequence length="107" mass="11823">MLTLGLLLSLALPVSSGPKDELSKMRKGLSIAKQCFKCISSTSYKVYASFSSECCKKRTKDQPSYRYSPLSLPQGLCSSFFLLFFELGDAAVEIHSNLPLEFLTEAL</sequence>
<accession>W7TN26</accession>
<gene>
    <name evidence="2" type="ORF">Naga_100060g18</name>
</gene>
<dbReference type="EMBL" id="AZIL01002277">
    <property type="protein sequence ID" value="EWM22114.1"/>
    <property type="molecule type" value="Genomic_DNA"/>
</dbReference>
<dbReference type="Proteomes" id="UP000019335">
    <property type="component" value="Unassembled WGS sequence"/>
</dbReference>
<protein>
    <submittedName>
        <fullName evidence="2">Uncharacterized protein</fullName>
    </submittedName>
</protein>
<organism evidence="2 3">
    <name type="scientific">Nannochloropsis gaditana</name>
    <dbReference type="NCBI Taxonomy" id="72520"/>
    <lineage>
        <taxon>Eukaryota</taxon>
        <taxon>Sar</taxon>
        <taxon>Stramenopiles</taxon>
        <taxon>Ochrophyta</taxon>
        <taxon>Eustigmatophyceae</taxon>
        <taxon>Eustigmatales</taxon>
        <taxon>Monodopsidaceae</taxon>
        <taxon>Nannochloropsis</taxon>
    </lineage>
</organism>
<feature type="signal peptide" evidence="1">
    <location>
        <begin position="1"/>
        <end position="16"/>
    </location>
</feature>
<proteinExistence type="predicted"/>
<comment type="caution">
    <text evidence="2">The sequence shown here is derived from an EMBL/GenBank/DDBJ whole genome shotgun (WGS) entry which is preliminary data.</text>
</comment>
<keyword evidence="3" id="KW-1185">Reference proteome</keyword>
<evidence type="ECO:0000313" key="3">
    <source>
        <dbReference type="Proteomes" id="UP000019335"/>
    </source>
</evidence>
<keyword evidence="1" id="KW-0732">Signal</keyword>
<evidence type="ECO:0000256" key="1">
    <source>
        <dbReference type="SAM" id="SignalP"/>
    </source>
</evidence>
<evidence type="ECO:0000313" key="2">
    <source>
        <dbReference type="EMBL" id="EWM22114.1"/>
    </source>
</evidence>
<reference evidence="2 3" key="1">
    <citation type="journal article" date="2014" name="Mol. Plant">
        <title>Chromosome Scale Genome Assembly and Transcriptome Profiling of Nannochloropsis gaditana in Nitrogen Depletion.</title>
        <authorList>
            <person name="Corteggiani Carpinelli E."/>
            <person name="Telatin A."/>
            <person name="Vitulo N."/>
            <person name="Forcato C."/>
            <person name="D'Angelo M."/>
            <person name="Schiavon R."/>
            <person name="Vezzi A."/>
            <person name="Giacometti G.M."/>
            <person name="Morosinotto T."/>
            <person name="Valle G."/>
        </authorList>
    </citation>
    <scope>NUCLEOTIDE SEQUENCE [LARGE SCALE GENOMIC DNA]</scope>
    <source>
        <strain evidence="2 3">B-31</strain>
    </source>
</reference>
<dbReference type="AlphaFoldDB" id="W7TN26"/>
<feature type="chain" id="PRO_5004903725" evidence="1">
    <location>
        <begin position="17"/>
        <end position="107"/>
    </location>
</feature>